<dbReference type="SUPFAM" id="SSF55073">
    <property type="entry name" value="Nucleotide cyclase"/>
    <property type="match status" value="1"/>
</dbReference>
<dbReference type="AlphaFoldDB" id="H2CI95"/>
<dbReference type="NCBIfam" id="TIGR00254">
    <property type="entry name" value="GGDEF"/>
    <property type="match status" value="1"/>
</dbReference>
<dbReference type="Gene3D" id="3.20.20.450">
    <property type="entry name" value="EAL domain"/>
    <property type="match status" value="1"/>
</dbReference>
<gene>
    <name evidence="3" type="ORF">Lepil_0159</name>
</gene>
<dbReference type="SUPFAM" id="SSF54631">
    <property type="entry name" value="CBS-domain pair"/>
    <property type="match status" value="1"/>
</dbReference>
<dbReference type="CDD" id="cd01948">
    <property type="entry name" value="EAL"/>
    <property type="match status" value="1"/>
</dbReference>
<dbReference type="SMART" id="SM00052">
    <property type="entry name" value="EAL"/>
    <property type="match status" value="1"/>
</dbReference>
<dbReference type="CDD" id="cd01949">
    <property type="entry name" value="GGDEF"/>
    <property type="match status" value="1"/>
</dbReference>
<dbReference type="STRING" id="183.GCA_002009735_00680"/>
<feature type="domain" description="GGDEF" evidence="2">
    <location>
        <begin position="458"/>
        <end position="622"/>
    </location>
</feature>
<dbReference type="Pfam" id="PF00990">
    <property type="entry name" value="GGDEF"/>
    <property type="match status" value="1"/>
</dbReference>
<dbReference type="Gene3D" id="3.30.70.270">
    <property type="match status" value="1"/>
</dbReference>
<reference evidence="3 4" key="1">
    <citation type="submission" date="2011-10" db="EMBL/GenBank/DDBJ databases">
        <title>The Improved High-Quality Draft genome of Leptonema illini DSM 21528.</title>
        <authorList>
            <consortium name="US DOE Joint Genome Institute (JGI-PGF)"/>
            <person name="Lucas S."/>
            <person name="Copeland A."/>
            <person name="Lapidus A."/>
            <person name="Glavina del Rio T."/>
            <person name="Dalin E."/>
            <person name="Tice H."/>
            <person name="Bruce D."/>
            <person name="Goodwin L."/>
            <person name="Pitluck S."/>
            <person name="Peters L."/>
            <person name="Mikhailova N."/>
            <person name="Held B."/>
            <person name="Kyrpides N."/>
            <person name="Mavromatis K."/>
            <person name="Ivanova N."/>
            <person name="Markowitz V."/>
            <person name="Cheng J.-F."/>
            <person name="Hugenholtz P."/>
            <person name="Woyke T."/>
            <person name="Wu D."/>
            <person name="Gronow S."/>
            <person name="Wellnitz S."/>
            <person name="Brambilla E.-M."/>
            <person name="Klenk H.-P."/>
            <person name="Eisen J.A."/>
        </authorList>
    </citation>
    <scope>NUCLEOTIDE SEQUENCE [LARGE SCALE GENOMIC DNA]</scope>
    <source>
        <strain evidence="3 4">DSM 21528</strain>
    </source>
</reference>
<dbReference type="InterPro" id="IPR001633">
    <property type="entry name" value="EAL_dom"/>
</dbReference>
<dbReference type="HOGENOM" id="CLU_015702_2_1_12"/>
<dbReference type="PANTHER" id="PTHR33121">
    <property type="entry name" value="CYCLIC DI-GMP PHOSPHODIESTERASE PDEF"/>
    <property type="match status" value="1"/>
</dbReference>
<name>H2CI95_9LEPT</name>
<evidence type="ECO:0000313" key="4">
    <source>
        <dbReference type="Proteomes" id="UP000005737"/>
    </source>
</evidence>
<dbReference type="EMBL" id="JH597773">
    <property type="protein sequence ID" value="EHQ04868.1"/>
    <property type="molecule type" value="Genomic_DNA"/>
</dbReference>
<dbReference type="Pfam" id="PF00563">
    <property type="entry name" value="EAL"/>
    <property type="match status" value="1"/>
</dbReference>
<dbReference type="InterPro" id="IPR043128">
    <property type="entry name" value="Rev_trsase/Diguanyl_cyclase"/>
</dbReference>
<sequence>MVRTRKRNGACVRWSVVTVVVWTETGMKQGDMIWEDILRELDFAFQPILDVASGRIYGYEALLRNYDRAGFESVFALLDYAVENRALYTLDLFLRRLALQRFLQLPDARKRRLFYNLDNRLLEMPDYRQGNTHRVLEEFDLPASTMVFEISERHQFHSIERMKSMIDTYRQQGYRIALDDYGVGFSGLQLIYSVEPDIVKLDRFFIQGVDSDPKKRLFLQHVIQLSHLMGGMVVAEGVETEDEYRACVRIGCDLIQGYFVGRPLFIEDSIRTHSDSTARDLLHADRESAIPHLKPGLQMQRIEPVRPGMGFAQIVELFKRNPEFTLFPVLNEFEEPLGLLHESSLKSITYSPYGKDLLHNRDMEDFLSHHIRKCYVADLHADADEILKIFSLQDSMRSRDGILITDRGRYSGFLSSTAMLRYVYQERIESAREENPLTGLPGNRAILRFLEDAAHRLDPTIIVYLDLDNFKPFNDRYGFQKGDLALLSIGESLKHLAGGSRNIFVGHVGGDDFFLGFRRHTVRSVFREIRRLQQSFERARNSFLEPADVERDYMEAQNRYGQMQRFPLPVISAALLFFAQGRIPLTDISRLVAETKSEAKSARSGIFIRTFSGSAEIQHVGDASMADV</sequence>
<keyword evidence="4" id="KW-1185">Reference proteome</keyword>
<dbReference type="SUPFAM" id="SSF141868">
    <property type="entry name" value="EAL domain-like"/>
    <property type="match status" value="1"/>
</dbReference>
<accession>H2CI95</accession>
<organism evidence="3 4">
    <name type="scientific">Leptonema illini DSM 21528</name>
    <dbReference type="NCBI Taxonomy" id="929563"/>
    <lineage>
        <taxon>Bacteria</taxon>
        <taxon>Pseudomonadati</taxon>
        <taxon>Spirochaetota</taxon>
        <taxon>Spirochaetia</taxon>
        <taxon>Leptospirales</taxon>
        <taxon>Leptospiraceae</taxon>
        <taxon>Leptonema</taxon>
    </lineage>
</organism>
<dbReference type="InterPro" id="IPR046342">
    <property type="entry name" value="CBS_dom_sf"/>
</dbReference>
<dbReference type="PROSITE" id="PS50887">
    <property type="entry name" value="GGDEF"/>
    <property type="match status" value="1"/>
</dbReference>
<dbReference type="SMART" id="SM00267">
    <property type="entry name" value="GGDEF"/>
    <property type="match status" value="1"/>
</dbReference>
<dbReference type="InterPro" id="IPR000160">
    <property type="entry name" value="GGDEF_dom"/>
</dbReference>
<dbReference type="InterPro" id="IPR050706">
    <property type="entry name" value="Cyclic-di-GMP_PDE-like"/>
</dbReference>
<dbReference type="InterPro" id="IPR029787">
    <property type="entry name" value="Nucleotide_cyclase"/>
</dbReference>
<feature type="domain" description="EAL" evidence="1">
    <location>
        <begin position="20"/>
        <end position="277"/>
    </location>
</feature>
<dbReference type="InterPro" id="IPR035919">
    <property type="entry name" value="EAL_sf"/>
</dbReference>
<evidence type="ECO:0000313" key="3">
    <source>
        <dbReference type="EMBL" id="EHQ04868.1"/>
    </source>
</evidence>
<proteinExistence type="predicted"/>
<evidence type="ECO:0000259" key="2">
    <source>
        <dbReference type="PROSITE" id="PS50887"/>
    </source>
</evidence>
<protein>
    <submittedName>
        <fullName evidence="3">Diguanylate cyclase/phosphodiesterase</fullName>
    </submittedName>
</protein>
<evidence type="ECO:0000259" key="1">
    <source>
        <dbReference type="PROSITE" id="PS50883"/>
    </source>
</evidence>
<dbReference type="GO" id="GO:0071111">
    <property type="term" value="F:cyclic-guanylate-specific phosphodiesterase activity"/>
    <property type="evidence" value="ECO:0007669"/>
    <property type="project" value="InterPro"/>
</dbReference>
<dbReference type="PROSITE" id="PS50883">
    <property type="entry name" value="EAL"/>
    <property type="match status" value="1"/>
</dbReference>
<dbReference type="Proteomes" id="UP000005737">
    <property type="component" value="Unassembled WGS sequence"/>
</dbReference>
<dbReference type="PANTHER" id="PTHR33121:SF76">
    <property type="entry name" value="SIGNALING PROTEIN"/>
    <property type="match status" value="1"/>
</dbReference>